<accession>A0ABW3VEG4</accession>
<comment type="pathway">
    <text evidence="1">Cofactor biosynthesis; pyrroloquinoline quinone biosynthesis.</text>
</comment>
<dbReference type="Pfam" id="PF05402">
    <property type="entry name" value="PqqD"/>
    <property type="match status" value="1"/>
</dbReference>
<comment type="caution">
    <text evidence="4">The sequence shown here is derived from an EMBL/GenBank/DDBJ whole genome shotgun (WGS) entry which is preliminary data.</text>
</comment>
<evidence type="ECO:0000256" key="3">
    <source>
        <dbReference type="ARBA" id="ARBA00022905"/>
    </source>
</evidence>
<sequence length="95" mass="10823">MTAVDGGEVVEDVRRPWLARHVRLRFDAARGRHVLLSPETVAVLNATSADILLLCDGRTVAEIVAELRARYDHVEEADVREFLRQMAERRCVEVR</sequence>
<dbReference type="NCBIfam" id="TIGR03859">
    <property type="entry name" value="PQQ_PqqD"/>
    <property type="match status" value="1"/>
</dbReference>
<name>A0ABW3VEG4_9PSEU</name>
<dbReference type="InterPro" id="IPR008792">
    <property type="entry name" value="PQQD"/>
</dbReference>
<keyword evidence="5" id="KW-1185">Reference proteome</keyword>
<reference evidence="5" key="1">
    <citation type="journal article" date="2019" name="Int. J. Syst. Evol. Microbiol.">
        <title>The Global Catalogue of Microorganisms (GCM) 10K type strain sequencing project: providing services to taxonomists for standard genome sequencing and annotation.</title>
        <authorList>
            <consortium name="The Broad Institute Genomics Platform"/>
            <consortium name="The Broad Institute Genome Sequencing Center for Infectious Disease"/>
            <person name="Wu L."/>
            <person name="Ma J."/>
        </authorList>
    </citation>
    <scope>NUCLEOTIDE SEQUENCE [LARGE SCALE GENOMIC DNA]</scope>
    <source>
        <strain evidence="5">CCUG 49018</strain>
    </source>
</reference>
<gene>
    <name evidence="4" type="primary">pqqD</name>
    <name evidence="4" type="ORF">ACFQ34_06980</name>
</gene>
<dbReference type="InterPro" id="IPR041881">
    <property type="entry name" value="PqqD_sf"/>
</dbReference>
<dbReference type="Proteomes" id="UP001597182">
    <property type="component" value="Unassembled WGS sequence"/>
</dbReference>
<evidence type="ECO:0000313" key="4">
    <source>
        <dbReference type="EMBL" id="MFD1233025.1"/>
    </source>
</evidence>
<dbReference type="Gene3D" id="1.10.10.1150">
    <property type="entry name" value="Coenzyme PQQ synthesis protein D (PqqD)"/>
    <property type="match status" value="1"/>
</dbReference>
<evidence type="ECO:0000256" key="1">
    <source>
        <dbReference type="ARBA" id="ARBA00004886"/>
    </source>
</evidence>
<keyword evidence="3" id="KW-0884">PQQ biosynthesis</keyword>
<organism evidence="4 5">
    <name type="scientific">Pseudonocardia benzenivorans</name>
    <dbReference type="NCBI Taxonomy" id="228005"/>
    <lineage>
        <taxon>Bacteria</taxon>
        <taxon>Bacillati</taxon>
        <taxon>Actinomycetota</taxon>
        <taxon>Actinomycetes</taxon>
        <taxon>Pseudonocardiales</taxon>
        <taxon>Pseudonocardiaceae</taxon>
        <taxon>Pseudonocardia</taxon>
    </lineage>
</organism>
<dbReference type="EMBL" id="JBHTMB010000049">
    <property type="protein sequence ID" value="MFD1233025.1"/>
    <property type="molecule type" value="Genomic_DNA"/>
</dbReference>
<evidence type="ECO:0000313" key="5">
    <source>
        <dbReference type="Proteomes" id="UP001597182"/>
    </source>
</evidence>
<protein>
    <submittedName>
        <fullName evidence="4">Pyrroloquinoline quinone biosynthesis peptide chaperone PqqD</fullName>
    </submittedName>
</protein>
<dbReference type="RefSeq" id="WP_346094335.1">
    <property type="nucleotide sequence ID" value="NZ_BAABKS010000093.1"/>
</dbReference>
<comment type="subunit">
    <text evidence="2">Monomer. Interacts with PqqE.</text>
</comment>
<dbReference type="InterPro" id="IPR022479">
    <property type="entry name" value="PqqD_bac"/>
</dbReference>
<evidence type="ECO:0000256" key="2">
    <source>
        <dbReference type="ARBA" id="ARBA00011741"/>
    </source>
</evidence>
<proteinExistence type="predicted"/>